<sequence>IGLWVVEMIGNFTQEGNTATEFLEDRVHFLRLVFMGTILLLVMRFTPGGILPEKNKEL</sequence>
<organism evidence="2">
    <name type="scientific">marine metagenome</name>
    <dbReference type="NCBI Taxonomy" id="408172"/>
    <lineage>
        <taxon>unclassified sequences</taxon>
        <taxon>metagenomes</taxon>
        <taxon>ecological metagenomes</taxon>
    </lineage>
</organism>
<evidence type="ECO:0008006" key="3">
    <source>
        <dbReference type="Google" id="ProtNLM"/>
    </source>
</evidence>
<feature type="transmembrane region" description="Helical" evidence="1">
    <location>
        <begin position="28"/>
        <end position="46"/>
    </location>
</feature>
<evidence type="ECO:0000256" key="1">
    <source>
        <dbReference type="SAM" id="Phobius"/>
    </source>
</evidence>
<keyword evidence="1" id="KW-1133">Transmembrane helix</keyword>
<keyword evidence="1" id="KW-0472">Membrane</keyword>
<proteinExistence type="predicted"/>
<name>A0A382FL03_9ZZZZ</name>
<accession>A0A382FL03</accession>
<dbReference type="AlphaFoldDB" id="A0A382FL03"/>
<evidence type="ECO:0000313" key="2">
    <source>
        <dbReference type="EMBL" id="SVB62797.1"/>
    </source>
</evidence>
<reference evidence="2" key="1">
    <citation type="submission" date="2018-05" db="EMBL/GenBank/DDBJ databases">
        <authorList>
            <person name="Lanie J.A."/>
            <person name="Ng W.-L."/>
            <person name="Kazmierczak K.M."/>
            <person name="Andrzejewski T.M."/>
            <person name="Davidsen T.M."/>
            <person name="Wayne K.J."/>
            <person name="Tettelin H."/>
            <person name="Glass J.I."/>
            <person name="Rusch D."/>
            <person name="Podicherti R."/>
            <person name="Tsui H.-C.T."/>
            <person name="Winkler M.E."/>
        </authorList>
    </citation>
    <scope>NUCLEOTIDE SEQUENCE</scope>
</reference>
<keyword evidence="1" id="KW-0812">Transmembrane</keyword>
<dbReference type="EMBL" id="UINC01050160">
    <property type="protein sequence ID" value="SVB62797.1"/>
    <property type="molecule type" value="Genomic_DNA"/>
</dbReference>
<gene>
    <name evidence="2" type="ORF">METZ01_LOCUS215651</name>
</gene>
<protein>
    <recommendedName>
        <fullName evidence="3">Branched-chain amino acid ABC transporter permease</fullName>
    </recommendedName>
</protein>
<feature type="non-terminal residue" evidence="2">
    <location>
        <position position="1"/>
    </location>
</feature>